<dbReference type="SUPFAM" id="SSF58113">
    <property type="entry name" value="Apolipoprotein A-I"/>
    <property type="match status" value="1"/>
</dbReference>
<evidence type="ECO:0000313" key="2">
    <source>
        <dbReference type="EMBL" id="MET3691879.1"/>
    </source>
</evidence>
<dbReference type="RefSeq" id="WP_238278392.1">
    <property type="nucleotide sequence ID" value="NZ_BPQL01000036.1"/>
</dbReference>
<gene>
    <name evidence="2" type="ORF">ABID43_001404</name>
</gene>
<dbReference type="EMBL" id="JBEPMM010000002">
    <property type="protein sequence ID" value="MET3691879.1"/>
    <property type="molecule type" value="Genomic_DNA"/>
</dbReference>
<feature type="region of interest" description="Disordered" evidence="1">
    <location>
        <begin position="228"/>
        <end position="249"/>
    </location>
</feature>
<feature type="region of interest" description="Disordered" evidence="1">
    <location>
        <begin position="1"/>
        <end position="80"/>
    </location>
</feature>
<protein>
    <submittedName>
        <fullName evidence="2">ElaB/YqjD/DUF883 family membrane-anchored ribosome-binding protein</fullName>
    </submittedName>
</protein>
<dbReference type="Proteomes" id="UP001549145">
    <property type="component" value="Unassembled WGS sequence"/>
</dbReference>
<reference evidence="2 3" key="1">
    <citation type="submission" date="2024-06" db="EMBL/GenBank/DDBJ databases">
        <title>Genomic Encyclopedia of Type Strains, Phase IV (KMG-IV): sequencing the most valuable type-strain genomes for metagenomic binning, comparative biology and taxonomic classification.</title>
        <authorList>
            <person name="Goeker M."/>
        </authorList>
    </citation>
    <scope>NUCLEOTIDE SEQUENCE [LARGE SCALE GENOMIC DNA]</scope>
    <source>
        <strain evidence="2 3">DSM 21331</strain>
    </source>
</reference>
<sequence length="249" mass="26601">MSSTQKPGDEHRSLPEDIALAAGMPRGHQVEGSLHEVPSPGTYTASTHSAGTQTHSIHAEGSSADALRSQAGEAQARAVDAANDLKERASATAHDVRDRVTDTVEDLRERASDAYDDARTWVSDTHDASRRRIGELGERGSARIQESRSAVEDFVTEHPLLVGVVGLAAGLLIGALLPRTRTEDQNVGPWADEVRDQGIRYARDVTHRGREFVASALDPDNLNAAVQRATGSDTPHATAQADASAPRTH</sequence>
<accession>A0ABV2L230</accession>
<comment type="caution">
    <text evidence="2">The sequence shown here is derived from an EMBL/GenBank/DDBJ whole genome shotgun (WGS) entry which is preliminary data.</text>
</comment>
<evidence type="ECO:0000313" key="3">
    <source>
        <dbReference type="Proteomes" id="UP001549145"/>
    </source>
</evidence>
<organism evidence="2 3">
    <name type="scientific">Methylobacterium goesingense</name>
    <dbReference type="NCBI Taxonomy" id="243690"/>
    <lineage>
        <taxon>Bacteria</taxon>
        <taxon>Pseudomonadati</taxon>
        <taxon>Pseudomonadota</taxon>
        <taxon>Alphaproteobacteria</taxon>
        <taxon>Hyphomicrobiales</taxon>
        <taxon>Methylobacteriaceae</taxon>
        <taxon>Methylobacterium</taxon>
    </lineage>
</organism>
<keyword evidence="3" id="KW-1185">Reference proteome</keyword>
<dbReference type="Gene3D" id="1.20.120.20">
    <property type="entry name" value="Apolipoprotein"/>
    <property type="match status" value="1"/>
</dbReference>
<proteinExistence type="predicted"/>
<feature type="compositionally biased region" description="Polar residues" evidence="1">
    <location>
        <begin position="41"/>
        <end position="56"/>
    </location>
</feature>
<name>A0ABV2L230_9HYPH</name>
<evidence type="ECO:0000256" key="1">
    <source>
        <dbReference type="SAM" id="MobiDB-lite"/>
    </source>
</evidence>